<dbReference type="AlphaFoldDB" id="A0A839S575"/>
<dbReference type="GO" id="GO:0017000">
    <property type="term" value="P:antibiotic biosynthetic process"/>
    <property type="evidence" value="ECO:0007669"/>
    <property type="project" value="UniProtKB-ARBA"/>
</dbReference>
<evidence type="ECO:0000256" key="1">
    <source>
        <dbReference type="ARBA" id="ARBA00009995"/>
    </source>
</evidence>
<dbReference type="Proteomes" id="UP000550714">
    <property type="component" value="Unassembled WGS sequence"/>
</dbReference>
<accession>A0A839S575</accession>
<dbReference type="GO" id="GO:0008194">
    <property type="term" value="F:UDP-glycosyltransferase activity"/>
    <property type="evidence" value="ECO:0007669"/>
    <property type="project" value="InterPro"/>
</dbReference>
<feature type="domain" description="Erythromycin biosynthesis protein CIII-like C-terminal" evidence="3">
    <location>
        <begin position="273"/>
        <end position="381"/>
    </location>
</feature>
<dbReference type="FunFam" id="3.40.50.2000:FF:000072">
    <property type="entry name" value="Glycosyl transferase"/>
    <property type="match status" value="1"/>
</dbReference>
<proteinExistence type="inferred from homology"/>
<dbReference type="InterPro" id="IPR050426">
    <property type="entry name" value="Glycosyltransferase_28"/>
</dbReference>
<keyword evidence="5" id="KW-1185">Reference proteome</keyword>
<dbReference type="PANTHER" id="PTHR48050:SF13">
    <property type="entry name" value="STEROL 3-BETA-GLUCOSYLTRANSFERASE UGT80A2"/>
    <property type="match status" value="1"/>
</dbReference>
<protein>
    <submittedName>
        <fullName evidence="4">dTDP-L-oleandrosyltransferase</fullName>
        <ecNumber evidence="4">2.4.1.-</ecNumber>
    </submittedName>
</protein>
<dbReference type="InterPro" id="IPR006326">
    <property type="entry name" value="UDPGT_MGT-like"/>
</dbReference>
<evidence type="ECO:0000256" key="2">
    <source>
        <dbReference type="ARBA" id="ARBA00022679"/>
    </source>
</evidence>
<dbReference type="EMBL" id="JACHWU010000004">
    <property type="protein sequence ID" value="MBB3052443.1"/>
    <property type="molecule type" value="Genomic_DNA"/>
</dbReference>
<gene>
    <name evidence="4" type="ORF">FHS23_003477</name>
</gene>
<dbReference type="RefSeq" id="WP_183656677.1">
    <property type="nucleotide sequence ID" value="NZ_JACHWU010000004.1"/>
</dbReference>
<dbReference type="NCBIfam" id="TIGR01426">
    <property type="entry name" value="MGT"/>
    <property type="match status" value="1"/>
</dbReference>
<dbReference type="CDD" id="cd03784">
    <property type="entry name" value="GT1_Gtf-like"/>
    <property type="match status" value="1"/>
</dbReference>
<keyword evidence="4" id="KW-0328">Glycosyltransferase</keyword>
<dbReference type="GO" id="GO:0016758">
    <property type="term" value="F:hexosyltransferase activity"/>
    <property type="evidence" value="ECO:0007669"/>
    <property type="project" value="InterPro"/>
</dbReference>
<dbReference type="Gene3D" id="3.40.50.2000">
    <property type="entry name" value="Glycogen Phosphorylase B"/>
    <property type="match status" value="2"/>
</dbReference>
<name>A0A839S575_9PSEU</name>
<comment type="similarity">
    <text evidence="1">Belongs to the UDP-glycosyltransferase family.</text>
</comment>
<organism evidence="4 5">
    <name type="scientific">Prauserella isguenensis</name>
    <dbReference type="NCBI Taxonomy" id="1470180"/>
    <lineage>
        <taxon>Bacteria</taxon>
        <taxon>Bacillati</taxon>
        <taxon>Actinomycetota</taxon>
        <taxon>Actinomycetes</taxon>
        <taxon>Pseudonocardiales</taxon>
        <taxon>Pseudonocardiaceae</taxon>
        <taxon>Prauserella</taxon>
    </lineage>
</organism>
<dbReference type="InterPro" id="IPR010610">
    <property type="entry name" value="EryCIII-like_C"/>
</dbReference>
<keyword evidence="2 4" id="KW-0808">Transferase</keyword>
<dbReference type="SUPFAM" id="SSF53756">
    <property type="entry name" value="UDP-Glycosyltransferase/glycogen phosphorylase"/>
    <property type="match status" value="1"/>
</dbReference>
<evidence type="ECO:0000313" key="4">
    <source>
        <dbReference type="EMBL" id="MBB3052443.1"/>
    </source>
</evidence>
<dbReference type="PANTHER" id="PTHR48050">
    <property type="entry name" value="STEROL 3-BETA-GLUCOSYLTRANSFERASE"/>
    <property type="match status" value="1"/>
</dbReference>
<dbReference type="Pfam" id="PF06722">
    <property type="entry name" value="EryCIII-like_C"/>
    <property type="match status" value="1"/>
</dbReference>
<reference evidence="4 5" key="1">
    <citation type="submission" date="2020-08" db="EMBL/GenBank/DDBJ databases">
        <title>Genomic Encyclopedia of Type Strains, Phase III (KMG-III): the genomes of soil and plant-associated and newly described type strains.</title>
        <authorList>
            <person name="Whitman W."/>
        </authorList>
    </citation>
    <scope>NUCLEOTIDE SEQUENCE [LARGE SCALE GENOMIC DNA]</scope>
    <source>
        <strain evidence="4 5">CECT 8577</strain>
    </source>
</reference>
<sequence length="402" mass="42927">MTRTFLFLCHPDHGHVVPTLAIAAELVRRGHDVTYLTAPVMREIVAGTGAGVATYRSRYRDADFAELENDPGYLMSVLLDESEAMLDAAVSELDPVDCVVYDTSVLYAGRILARRWDCASAQTVPFFASNEHFSYLNAMYNDEGGERPAEATPAELPEWVGTTMARIGALSAQHGVDVAPDELWFEIPARSIVTVPREFQYAGESFDDRFVFTGPCIGERGFLGDWSPPGGSAPVVLVSLGAVFNAHKDIFATCVEAFRGRDWHAVVTVGDGIDPAELGELPPNVEVHRWVPHVTVLREAALCVTHGGMGTVMEALSTGTPLVCVPTSALDRPTGWRVRDLGLGALLNPGDVEPEVLADTVDGVLADPAVTAAARRMATAVADAGGASRAADVIEAAPDGTR</sequence>
<dbReference type="EC" id="2.4.1.-" evidence="4"/>
<evidence type="ECO:0000313" key="5">
    <source>
        <dbReference type="Proteomes" id="UP000550714"/>
    </source>
</evidence>
<comment type="caution">
    <text evidence="4">The sequence shown here is derived from an EMBL/GenBank/DDBJ whole genome shotgun (WGS) entry which is preliminary data.</text>
</comment>
<dbReference type="InterPro" id="IPR002213">
    <property type="entry name" value="UDP_glucos_trans"/>
</dbReference>
<evidence type="ECO:0000259" key="3">
    <source>
        <dbReference type="Pfam" id="PF06722"/>
    </source>
</evidence>